<dbReference type="EMBL" id="JBCEVZ010000021">
    <property type="protein sequence ID" value="MEL5994665.1"/>
    <property type="molecule type" value="Genomic_DNA"/>
</dbReference>
<feature type="domain" description="NADH:flavin oxidoreductase/NADH oxidase N-terminal" evidence="6">
    <location>
        <begin position="3"/>
        <end position="338"/>
    </location>
</feature>
<dbReference type="InterPro" id="IPR044152">
    <property type="entry name" value="YqjM-like"/>
</dbReference>
<dbReference type="SUPFAM" id="SSF51395">
    <property type="entry name" value="FMN-linked oxidoreductases"/>
    <property type="match status" value="1"/>
</dbReference>
<evidence type="ECO:0000256" key="4">
    <source>
        <dbReference type="ARBA" id="ARBA00022857"/>
    </source>
</evidence>
<evidence type="ECO:0000313" key="8">
    <source>
        <dbReference type="Proteomes" id="UP001479606"/>
    </source>
</evidence>
<dbReference type="InterPro" id="IPR001155">
    <property type="entry name" value="OxRdtase_FMN_N"/>
</dbReference>
<proteinExistence type="predicted"/>
<dbReference type="CDD" id="cd02932">
    <property type="entry name" value="OYE_YqiM_FMN"/>
    <property type="match status" value="1"/>
</dbReference>
<dbReference type="Pfam" id="PF00724">
    <property type="entry name" value="Oxidored_FMN"/>
    <property type="match status" value="1"/>
</dbReference>
<evidence type="ECO:0000313" key="7">
    <source>
        <dbReference type="EMBL" id="MEL5994665.1"/>
    </source>
</evidence>
<name>A0ABU9LVG4_9BACT</name>
<keyword evidence="3" id="KW-0288">FMN</keyword>
<evidence type="ECO:0000256" key="2">
    <source>
        <dbReference type="ARBA" id="ARBA00022630"/>
    </source>
</evidence>
<evidence type="ECO:0000256" key="5">
    <source>
        <dbReference type="ARBA" id="ARBA00023002"/>
    </source>
</evidence>
<organism evidence="7 8">
    <name type="scientific">Hymenobacter segetis</name>
    <dbReference type="NCBI Taxonomy" id="2025509"/>
    <lineage>
        <taxon>Bacteria</taxon>
        <taxon>Pseudomonadati</taxon>
        <taxon>Bacteroidota</taxon>
        <taxon>Cytophagia</taxon>
        <taxon>Cytophagales</taxon>
        <taxon>Hymenobacteraceae</taxon>
        <taxon>Hymenobacter</taxon>
    </lineage>
</organism>
<dbReference type="Gene3D" id="3.20.20.70">
    <property type="entry name" value="Aldolase class I"/>
    <property type="match status" value="1"/>
</dbReference>
<gene>
    <name evidence="7" type="ORF">AAFH49_10640</name>
</gene>
<dbReference type="RefSeq" id="WP_342297961.1">
    <property type="nucleotide sequence ID" value="NZ_JBCEVZ010000021.1"/>
</dbReference>
<sequence length="363" mass="39243">MIKLFEPLALRSVILKNRIVVSPMCQYSAEDGFANDWHLVHLGSRAVGGASLIIQEATAVSPEGRISPEDLGIWKDEHVPMLQRINAFIAAQGSVPGVQLAHAGRKASTYRPWSGEGVIIEGEGGWPVVGPTDVPFNDNYPMPTALDAAGIQKVIADFQAAAQRALAAGFKVIELHAAHGYLLHEFLSPLSNQRTDEYGGTFENRIRLLLEVVAATREVWPEDLPLIVRLSVTDWTEGGWNADESIQLAAMLKTRGVDLIDCSTGGNVPKAPIPVGPGYQVQFAERIKEETGILTGAVGLITTPAEAEAIVASGQADIVLLAREFLREPYFPLFAAQDLGAEVQWPAQYERARPRVTSAAGPR</sequence>
<dbReference type="Proteomes" id="UP001479606">
    <property type="component" value="Unassembled WGS sequence"/>
</dbReference>
<keyword evidence="4" id="KW-0521">NADP</keyword>
<keyword evidence="5" id="KW-0560">Oxidoreductase</keyword>
<dbReference type="PANTHER" id="PTHR43303:SF4">
    <property type="entry name" value="NADPH DEHYDROGENASE C23G7.10C-RELATED"/>
    <property type="match status" value="1"/>
</dbReference>
<accession>A0ABU9LVG4</accession>
<keyword evidence="2" id="KW-0285">Flavoprotein</keyword>
<evidence type="ECO:0000256" key="1">
    <source>
        <dbReference type="ARBA" id="ARBA00001917"/>
    </source>
</evidence>
<keyword evidence="8" id="KW-1185">Reference proteome</keyword>
<evidence type="ECO:0000259" key="6">
    <source>
        <dbReference type="Pfam" id="PF00724"/>
    </source>
</evidence>
<evidence type="ECO:0000256" key="3">
    <source>
        <dbReference type="ARBA" id="ARBA00022643"/>
    </source>
</evidence>
<comment type="cofactor">
    <cofactor evidence="1">
        <name>FMN</name>
        <dbReference type="ChEBI" id="CHEBI:58210"/>
    </cofactor>
</comment>
<reference evidence="7 8" key="1">
    <citation type="journal article" date="2018" name="Arch. Microbiol.">
        <title>Hymenobacter segetis sp. nov., isolated from soil.</title>
        <authorList>
            <person name="Ten L.N."/>
            <person name="Lim S.J."/>
            <person name="Kim B.O."/>
            <person name="Kang I.K."/>
            <person name="Jung H.Y."/>
        </authorList>
    </citation>
    <scope>NUCLEOTIDE SEQUENCE [LARGE SCALE GENOMIC DNA]</scope>
    <source>
        <strain evidence="7 8">S7-3-11</strain>
    </source>
</reference>
<dbReference type="InterPro" id="IPR013785">
    <property type="entry name" value="Aldolase_TIM"/>
</dbReference>
<protein>
    <submittedName>
        <fullName evidence="7">NADH:flavin oxidoreductase/NADH oxidase</fullName>
    </submittedName>
</protein>
<dbReference type="PANTHER" id="PTHR43303">
    <property type="entry name" value="NADPH DEHYDROGENASE C23G7.10C-RELATED"/>
    <property type="match status" value="1"/>
</dbReference>
<comment type="caution">
    <text evidence="7">The sequence shown here is derived from an EMBL/GenBank/DDBJ whole genome shotgun (WGS) entry which is preliminary data.</text>
</comment>